<sequence>MVASIFHNGTEKDGRPNFDEVTMIRTLFTQELYSLTDESMERELYDRITFRHFLNYSKKI</sequence>
<evidence type="ECO:0000259" key="1">
    <source>
        <dbReference type="Pfam" id="PF05598"/>
    </source>
</evidence>
<organism evidence="2">
    <name type="scientific">mine drainage metagenome</name>
    <dbReference type="NCBI Taxonomy" id="410659"/>
    <lineage>
        <taxon>unclassified sequences</taxon>
        <taxon>metagenomes</taxon>
        <taxon>ecological metagenomes</taxon>
    </lineage>
</organism>
<proteinExistence type="predicted"/>
<reference evidence="2" key="1">
    <citation type="submission" date="2013-08" db="EMBL/GenBank/DDBJ databases">
        <authorList>
            <person name="Mendez C."/>
            <person name="Richter M."/>
            <person name="Ferrer M."/>
            <person name="Sanchez J."/>
        </authorList>
    </citation>
    <scope>NUCLEOTIDE SEQUENCE</scope>
</reference>
<dbReference type="AlphaFoldDB" id="T1A940"/>
<name>T1A940_9ZZZZ</name>
<feature type="domain" description="Transposase InsH N-terminal" evidence="1">
    <location>
        <begin position="6"/>
        <end position="56"/>
    </location>
</feature>
<feature type="non-terminal residue" evidence="2">
    <location>
        <position position="60"/>
    </location>
</feature>
<evidence type="ECO:0000313" key="2">
    <source>
        <dbReference type="EMBL" id="EQD53348.1"/>
    </source>
</evidence>
<gene>
    <name evidence="2" type="ORF">B1A_12413</name>
</gene>
<reference evidence="2" key="2">
    <citation type="journal article" date="2014" name="ISME J.">
        <title>Microbial stratification in low pH oxic and suboxic macroscopic growths along an acid mine drainage.</title>
        <authorList>
            <person name="Mendez-Garcia C."/>
            <person name="Mesa V."/>
            <person name="Sprenger R.R."/>
            <person name="Richter M."/>
            <person name="Diez M.S."/>
            <person name="Solano J."/>
            <person name="Bargiela R."/>
            <person name="Golyshina O.V."/>
            <person name="Manteca A."/>
            <person name="Ramos J.L."/>
            <person name="Gallego J.R."/>
            <person name="Llorente I."/>
            <person name="Martins Dos Santos V.A."/>
            <person name="Jensen O.N."/>
            <person name="Pelaez A.I."/>
            <person name="Sanchez J."/>
            <person name="Ferrer M."/>
        </authorList>
    </citation>
    <scope>NUCLEOTIDE SEQUENCE</scope>
</reference>
<dbReference type="EMBL" id="AUZX01009017">
    <property type="protein sequence ID" value="EQD53348.1"/>
    <property type="molecule type" value="Genomic_DNA"/>
</dbReference>
<dbReference type="InterPro" id="IPR008490">
    <property type="entry name" value="Transposase_InsH_N"/>
</dbReference>
<accession>T1A940</accession>
<dbReference type="Pfam" id="PF05598">
    <property type="entry name" value="DUF772"/>
    <property type="match status" value="1"/>
</dbReference>
<protein>
    <recommendedName>
        <fullName evidence="1">Transposase InsH N-terminal domain-containing protein</fullName>
    </recommendedName>
</protein>
<comment type="caution">
    <text evidence="2">The sequence shown here is derived from an EMBL/GenBank/DDBJ whole genome shotgun (WGS) entry which is preliminary data.</text>
</comment>